<dbReference type="GeneID" id="99801051"/>
<protein>
    <submittedName>
        <fullName evidence="2">Tetratricopeptide repeat protein</fullName>
    </submittedName>
</protein>
<dbReference type="Proteomes" id="UP000247584">
    <property type="component" value="Unassembled WGS sequence"/>
</dbReference>
<dbReference type="InterPro" id="IPR019734">
    <property type="entry name" value="TPR_rpt"/>
</dbReference>
<dbReference type="KEGG" id="schk:GII14_15265"/>
<dbReference type="AlphaFoldDB" id="A0A6G7LUD0"/>
<gene>
    <name evidence="1" type="ORF">C8J23_11767</name>
    <name evidence="2" type="ORF">GII14_15265</name>
</gene>
<dbReference type="SUPFAM" id="SSF48452">
    <property type="entry name" value="TPR-like"/>
    <property type="match status" value="2"/>
</dbReference>
<dbReference type="Gene3D" id="1.25.40.10">
    <property type="entry name" value="Tetratricopeptide repeat domain"/>
    <property type="match status" value="1"/>
</dbReference>
<evidence type="ECO:0000313" key="2">
    <source>
        <dbReference type="EMBL" id="QIJ05361.1"/>
    </source>
</evidence>
<evidence type="ECO:0000313" key="1">
    <source>
        <dbReference type="EMBL" id="PYE58006.1"/>
    </source>
</evidence>
<evidence type="ECO:0000313" key="4">
    <source>
        <dbReference type="Proteomes" id="UP000502117"/>
    </source>
</evidence>
<reference evidence="2 4" key="2">
    <citation type="submission" date="2019-11" db="EMBL/GenBank/DDBJ databases">
        <title>Complete Genome Sequence of Shewanella chilikensis Strain DC57, Isolated from Corroded Seal Rings at a floating production facility in Australia.</title>
        <authorList>
            <person name="Salgar-Chaparro S.J."/>
            <person name="Castillo-Villamizar G.A."/>
            <person name="Poehlein A."/>
            <person name="Daniel R."/>
            <person name="Machuca L."/>
        </authorList>
    </citation>
    <scope>NUCLEOTIDE SEQUENCE [LARGE SCALE GENOMIC DNA]</scope>
    <source>
        <strain evidence="2 4">DC57</strain>
    </source>
</reference>
<dbReference type="Proteomes" id="UP000502117">
    <property type="component" value="Chromosome"/>
</dbReference>
<dbReference type="EMBL" id="CP045857">
    <property type="protein sequence ID" value="QIJ05361.1"/>
    <property type="molecule type" value="Genomic_DNA"/>
</dbReference>
<evidence type="ECO:0000313" key="3">
    <source>
        <dbReference type="Proteomes" id="UP000247584"/>
    </source>
</evidence>
<dbReference type="InterPro" id="IPR011990">
    <property type="entry name" value="TPR-like_helical_dom_sf"/>
</dbReference>
<dbReference type="EMBL" id="QJSY01000017">
    <property type="protein sequence ID" value="PYE58006.1"/>
    <property type="molecule type" value="Genomic_DNA"/>
</dbReference>
<accession>A0A6G7LUD0</accession>
<sequence length="336" mass="38239">MSFSSPIGYCLLWRVLPVLLLSLSLGLSQLQHAVAGQKVPNSEVKVIQKLIFERKMAEAAPRLDTAMANYPDSGRLAFLLGQLYYFSNLPNYPKAVAAYDKAELMLSKDPELYFFRAAAKAQVLSAYSQRQSPDYVGALADYRKAEALGSERDLRLDIARAIYETRNYSAALEQINRYLNNKPQLWADGQMLKGNILAQMGQHEAALKSYQRAARQYDYLDKLQFYQAVSLRALGQSDEALAQLDKGLKRQGRAYLQLVYLKAMLSYEQKQYQEAALLYQQLIERRRDWALPLLGYYNSLSQMGEGPISISHILDLALKLDPEVVVHFHQQDLLRL</sequence>
<dbReference type="RefSeq" id="WP_101054993.1">
    <property type="nucleotide sequence ID" value="NZ_BMXX01000018.1"/>
</dbReference>
<proteinExistence type="predicted"/>
<dbReference type="SMART" id="SM00028">
    <property type="entry name" value="TPR"/>
    <property type="match status" value="4"/>
</dbReference>
<name>A0A6G7LUD0_9GAMM</name>
<keyword evidence="3" id="KW-1185">Reference proteome</keyword>
<organism evidence="2 4">
    <name type="scientific">Shewanella chilikensis</name>
    <dbReference type="NCBI Taxonomy" id="558541"/>
    <lineage>
        <taxon>Bacteria</taxon>
        <taxon>Pseudomonadati</taxon>
        <taxon>Pseudomonadota</taxon>
        <taxon>Gammaproteobacteria</taxon>
        <taxon>Alteromonadales</taxon>
        <taxon>Shewanellaceae</taxon>
        <taxon>Shewanella</taxon>
    </lineage>
</organism>
<dbReference type="Pfam" id="PF13432">
    <property type="entry name" value="TPR_16"/>
    <property type="match status" value="3"/>
</dbReference>
<reference evidence="1 3" key="1">
    <citation type="submission" date="2018-06" db="EMBL/GenBank/DDBJ databases">
        <title>Genomic Encyclopedia of Type Strains, Phase III (KMG-III): the genomes of soil and plant-associated and newly described type strains.</title>
        <authorList>
            <person name="Whitman W."/>
        </authorList>
    </citation>
    <scope>NUCLEOTIDE SEQUENCE [LARGE SCALE GENOMIC DNA]</scope>
    <source>
        <strain evidence="1 3">JC5</strain>
    </source>
</reference>